<accession>A0ABT5AX48</accession>
<comment type="caution">
    <text evidence="1">The sequence shown here is derived from an EMBL/GenBank/DDBJ whole genome shotgun (WGS) entry which is preliminary data.</text>
</comment>
<sequence length="93" mass="10397">MLAETSASARFWRAICFSTALAVGAWLPLGQGCSECENLAPEPVYRIVSDRPDWVAESGILRVTEKALVISYTTQDGSRWEVEYRRTEDPTTL</sequence>
<organism evidence="1 2">
    <name type="scientific">Nannocystis radixulma</name>
    <dbReference type="NCBI Taxonomy" id="2995305"/>
    <lineage>
        <taxon>Bacteria</taxon>
        <taxon>Pseudomonadati</taxon>
        <taxon>Myxococcota</taxon>
        <taxon>Polyangia</taxon>
        <taxon>Nannocystales</taxon>
        <taxon>Nannocystaceae</taxon>
        <taxon>Nannocystis</taxon>
    </lineage>
</organism>
<dbReference type="Proteomes" id="UP001217838">
    <property type="component" value="Unassembled WGS sequence"/>
</dbReference>
<evidence type="ECO:0008006" key="3">
    <source>
        <dbReference type="Google" id="ProtNLM"/>
    </source>
</evidence>
<protein>
    <recommendedName>
        <fullName evidence="3">Secreted protein</fullName>
    </recommendedName>
</protein>
<evidence type="ECO:0000313" key="2">
    <source>
        <dbReference type="Proteomes" id="UP001217838"/>
    </source>
</evidence>
<reference evidence="1 2" key="1">
    <citation type="submission" date="2022-11" db="EMBL/GenBank/DDBJ databases">
        <title>Minimal conservation of predation-associated metabolite biosynthetic gene clusters underscores biosynthetic potential of Myxococcota including descriptions for ten novel species: Archangium lansinium sp. nov., Myxococcus landrumus sp. nov., Nannocystis bai.</title>
        <authorList>
            <person name="Ahearne A."/>
            <person name="Stevens C."/>
            <person name="Dowd S."/>
        </authorList>
    </citation>
    <scope>NUCLEOTIDE SEQUENCE [LARGE SCALE GENOMIC DNA]</scope>
    <source>
        <strain evidence="1 2">NCELM</strain>
    </source>
</reference>
<dbReference type="RefSeq" id="WP_271993956.1">
    <property type="nucleotide sequence ID" value="NZ_JAQNDN010000001.1"/>
</dbReference>
<proteinExistence type="predicted"/>
<dbReference type="EMBL" id="JAQNDN010000001">
    <property type="protein sequence ID" value="MDC0666418.1"/>
    <property type="molecule type" value="Genomic_DNA"/>
</dbReference>
<evidence type="ECO:0000313" key="1">
    <source>
        <dbReference type="EMBL" id="MDC0666418.1"/>
    </source>
</evidence>
<gene>
    <name evidence="1" type="ORF">POL58_01655</name>
</gene>
<keyword evidence="2" id="KW-1185">Reference proteome</keyword>
<name>A0ABT5AX48_9BACT</name>